<reference evidence="2" key="2">
    <citation type="submission" date="2017-06" db="EMBL/GenBank/DDBJ databases">
        <title>WGS assembly of Brachypodium distachyon.</title>
        <authorList>
            <consortium name="The International Brachypodium Initiative"/>
            <person name="Lucas S."/>
            <person name="Harmon-Smith M."/>
            <person name="Lail K."/>
            <person name="Tice H."/>
            <person name="Grimwood J."/>
            <person name="Bruce D."/>
            <person name="Barry K."/>
            <person name="Shu S."/>
            <person name="Lindquist E."/>
            <person name="Wang M."/>
            <person name="Pitluck S."/>
            <person name="Vogel J.P."/>
            <person name="Garvin D.F."/>
            <person name="Mockler T.C."/>
            <person name="Schmutz J."/>
            <person name="Rokhsar D."/>
            <person name="Bevan M.W."/>
        </authorList>
    </citation>
    <scope>NUCLEOTIDE SEQUENCE</scope>
    <source>
        <strain evidence="2">Bd21</strain>
    </source>
</reference>
<feature type="region of interest" description="Disordered" evidence="1">
    <location>
        <begin position="46"/>
        <end position="110"/>
    </location>
</feature>
<accession>A0A0Q3PJ52</accession>
<dbReference type="InParanoid" id="A0A0Q3PJ52"/>
<name>A0A0Q3PJ52_BRADI</name>
<reference evidence="2 3" key="1">
    <citation type="journal article" date="2010" name="Nature">
        <title>Genome sequencing and analysis of the model grass Brachypodium distachyon.</title>
        <authorList>
            <consortium name="International Brachypodium Initiative"/>
        </authorList>
    </citation>
    <scope>NUCLEOTIDE SEQUENCE [LARGE SCALE GENOMIC DNA]</scope>
    <source>
        <strain evidence="2 3">Bd21</strain>
    </source>
</reference>
<evidence type="ECO:0000256" key="1">
    <source>
        <dbReference type="SAM" id="MobiDB-lite"/>
    </source>
</evidence>
<dbReference type="Gramene" id="KQJ89417">
    <property type="protein sequence ID" value="KQJ89417"/>
    <property type="gene ID" value="BRADI_4g25818v3"/>
</dbReference>
<evidence type="ECO:0000313" key="2">
    <source>
        <dbReference type="EMBL" id="KQJ89417.2"/>
    </source>
</evidence>
<evidence type="ECO:0000313" key="3">
    <source>
        <dbReference type="EnsemblPlants" id="KQJ89417"/>
    </source>
</evidence>
<organism evidence="2">
    <name type="scientific">Brachypodium distachyon</name>
    <name type="common">Purple false brome</name>
    <name type="synonym">Trachynia distachya</name>
    <dbReference type="NCBI Taxonomy" id="15368"/>
    <lineage>
        <taxon>Eukaryota</taxon>
        <taxon>Viridiplantae</taxon>
        <taxon>Streptophyta</taxon>
        <taxon>Embryophyta</taxon>
        <taxon>Tracheophyta</taxon>
        <taxon>Spermatophyta</taxon>
        <taxon>Magnoliopsida</taxon>
        <taxon>Liliopsida</taxon>
        <taxon>Poales</taxon>
        <taxon>Poaceae</taxon>
        <taxon>BOP clade</taxon>
        <taxon>Pooideae</taxon>
        <taxon>Stipodae</taxon>
        <taxon>Brachypodieae</taxon>
        <taxon>Brachypodium</taxon>
    </lineage>
</organism>
<feature type="compositionally biased region" description="Pro residues" evidence="1">
    <location>
        <begin position="69"/>
        <end position="80"/>
    </location>
</feature>
<feature type="compositionally biased region" description="Basic residues" evidence="1">
    <location>
        <begin position="54"/>
        <end position="66"/>
    </location>
</feature>
<dbReference type="Proteomes" id="UP000008810">
    <property type="component" value="Chromosome 4"/>
</dbReference>
<sequence length="110" mass="12497">MPVRCHGPYKPILRLLLFFFFFSFFPLGPHPFSLLGQLLQERSTQARMSARARLPPRAKSSTHARRPLQSPPSMMPPRPVTRPDALNRIPRPVPSFTPLQSSPITTNELP</sequence>
<dbReference type="EnsemblPlants" id="KQJ89417">
    <property type="protein sequence ID" value="KQJ89417"/>
    <property type="gene ID" value="BRADI_4g25818v3"/>
</dbReference>
<protein>
    <submittedName>
        <fullName evidence="2 3">Uncharacterized protein</fullName>
    </submittedName>
</protein>
<keyword evidence="4" id="KW-1185">Reference proteome</keyword>
<proteinExistence type="predicted"/>
<dbReference type="EMBL" id="CM000883">
    <property type="protein sequence ID" value="KQJ89417.2"/>
    <property type="molecule type" value="Genomic_DNA"/>
</dbReference>
<reference evidence="3" key="3">
    <citation type="submission" date="2018-08" db="UniProtKB">
        <authorList>
            <consortium name="EnsemblPlants"/>
        </authorList>
    </citation>
    <scope>IDENTIFICATION</scope>
    <source>
        <strain evidence="3">cv. Bd21</strain>
    </source>
</reference>
<dbReference type="AlphaFoldDB" id="A0A0Q3PJ52"/>
<evidence type="ECO:0000313" key="4">
    <source>
        <dbReference type="Proteomes" id="UP000008810"/>
    </source>
</evidence>
<gene>
    <name evidence="2" type="ORF">BRADI_4g25818v3</name>
</gene>
<feature type="compositionally biased region" description="Polar residues" evidence="1">
    <location>
        <begin position="97"/>
        <end position="110"/>
    </location>
</feature>